<gene>
    <name evidence="2" type="ordered locus">Hore_18400</name>
</gene>
<dbReference type="InterPro" id="IPR036866">
    <property type="entry name" value="RibonucZ/Hydroxyglut_hydro"/>
</dbReference>
<feature type="domain" description="Metallo-beta-lactamase" evidence="1">
    <location>
        <begin position="31"/>
        <end position="247"/>
    </location>
</feature>
<dbReference type="GO" id="GO:0016740">
    <property type="term" value="F:transferase activity"/>
    <property type="evidence" value="ECO:0007669"/>
    <property type="project" value="TreeGrafter"/>
</dbReference>
<dbReference type="Proteomes" id="UP000000719">
    <property type="component" value="Chromosome"/>
</dbReference>
<dbReference type="HOGENOM" id="CLU_036012_0_0_9"/>
<dbReference type="Pfam" id="PF00753">
    <property type="entry name" value="Lactamase_B"/>
    <property type="match status" value="1"/>
</dbReference>
<dbReference type="InterPro" id="IPR001279">
    <property type="entry name" value="Metallo-B-lactamas"/>
</dbReference>
<evidence type="ECO:0000313" key="3">
    <source>
        <dbReference type="Proteomes" id="UP000000719"/>
    </source>
</evidence>
<keyword evidence="3" id="KW-1185">Reference proteome</keyword>
<dbReference type="SMART" id="SM00849">
    <property type="entry name" value="Lactamase_B"/>
    <property type="match status" value="1"/>
</dbReference>
<proteinExistence type="predicted"/>
<dbReference type="EMBL" id="CP001098">
    <property type="protein sequence ID" value="ACL70589.1"/>
    <property type="molecule type" value="Genomic_DNA"/>
</dbReference>
<organism evidence="2 3">
    <name type="scientific">Halothermothrix orenii (strain H 168 / OCM 544 / DSM 9562)</name>
    <dbReference type="NCBI Taxonomy" id="373903"/>
    <lineage>
        <taxon>Bacteria</taxon>
        <taxon>Bacillati</taxon>
        <taxon>Bacillota</taxon>
        <taxon>Clostridia</taxon>
        <taxon>Halanaerobiales</taxon>
        <taxon>Halothermotrichaceae</taxon>
        <taxon>Halothermothrix</taxon>
    </lineage>
</organism>
<dbReference type="CDD" id="cd07713">
    <property type="entry name" value="DHPS-like_MBL-fold"/>
    <property type="match status" value="1"/>
</dbReference>
<accession>B8CZ70</accession>
<name>B8CZ70_HALOH</name>
<dbReference type="STRING" id="373903.Hore_18400"/>
<dbReference type="PANTHER" id="PTHR13754:SF13">
    <property type="entry name" value="METALLO-BETA-LACTAMASE SUPERFAMILY PROTEIN (AFU_ORTHOLOGUE AFUA_3G07630)"/>
    <property type="match status" value="1"/>
</dbReference>
<dbReference type="SUPFAM" id="SSF56281">
    <property type="entry name" value="Metallo-hydrolase/oxidoreductase"/>
    <property type="match status" value="1"/>
</dbReference>
<dbReference type="OrthoDB" id="9803916at2"/>
<dbReference type="PANTHER" id="PTHR13754">
    <property type="entry name" value="METALLO-BETA-LACTAMASE SUPERFAMILY PROTEIN"/>
    <property type="match status" value="1"/>
</dbReference>
<evidence type="ECO:0000259" key="1">
    <source>
        <dbReference type="SMART" id="SM00849"/>
    </source>
</evidence>
<sequence length="278" mass="31500">MIMNNYQNQDKLEIIILAENKVYKKGLIAEHGLSFYIKTGDKGYLFDTGQGFSIIHNANEIGIDLREIKAVFLSHGHYDHTGGLKKLLEINKEVTVYAHPGVFDAKYSGTEYRGGGISREDIPSFEPVRGVTRTAGNFWLVGDIPGYNNYEKSSRRYKVKKDNEFTRDNFEDEQVLVIETPQGLIVLSGCAHRGIVNTLEYVSEKFKGNKIYAILGGMHLINAENSRIKKTVDYLDGIDFKLLVPLHCTGVEAVNYMVKRFKERVSRGEVGSRFVFPY</sequence>
<protein>
    <submittedName>
        <fullName evidence="2">Beta-lactamase domain protein</fullName>
    </submittedName>
</protein>
<dbReference type="AlphaFoldDB" id="B8CZ70"/>
<reference evidence="2 3" key="1">
    <citation type="journal article" date="2009" name="PLoS ONE">
        <title>Genome analysis of the anaerobic thermohalophilic bacterium Halothermothrix orenii.</title>
        <authorList>
            <person name="Mavromatis K."/>
            <person name="Ivanova N."/>
            <person name="Anderson I."/>
            <person name="Lykidis A."/>
            <person name="Hooper S.D."/>
            <person name="Sun H."/>
            <person name="Kunin V."/>
            <person name="Lapidus A."/>
            <person name="Hugenholtz P."/>
            <person name="Patel B."/>
            <person name="Kyrpides N.C."/>
        </authorList>
    </citation>
    <scope>NUCLEOTIDE SEQUENCE [LARGE SCALE GENOMIC DNA]</scope>
    <source>
        <strain evidence="3">H 168 / OCM 544 / DSM 9562</strain>
    </source>
</reference>
<dbReference type="Gene3D" id="3.60.15.10">
    <property type="entry name" value="Ribonuclease Z/Hydroxyacylglutathione hydrolase-like"/>
    <property type="match status" value="1"/>
</dbReference>
<evidence type="ECO:0000313" key="2">
    <source>
        <dbReference type="EMBL" id="ACL70589.1"/>
    </source>
</evidence>
<dbReference type="InterPro" id="IPR041712">
    <property type="entry name" value="DHPS-like_MBL-fold"/>
</dbReference>
<dbReference type="InterPro" id="IPR052926">
    <property type="entry name" value="Metallo-beta-lactamase_dom"/>
</dbReference>
<dbReference type="eggNOG" id="COG1237">
    <property type="taxonomic scope" value="Bacteria"/>
</dbReference>
<dbReference type="KEGG" id="hor:Hore_18400"/>